<proteinExistence type="inferred from homology"/>
<dbReference type="Gene3D" id="3.40.190.10">
    <property type="entry name" value="Periplasmic binding protein-like II"/>
    <property type="match status" value="2"/>
</dbReference>
<evidence type="ECO:0000256" key="10">
    <source>
        <dbReference type="ARBA" id="ARBA00033171"/>
    </source>
</evidence>
<dbReference type="GO" id="GO:0016740">
    <property type="term" value="F:transferase activity"/>
    <property type="evidence" value="ECO:0007669"/>
    <property type="project" value="UniProtKB-KW"/>
</dbReference>
<dbReference type="Proteomes" id="UP000199019">
    <property type="component" value="Unassembled WGS sequence"/>
</dbReference>
<evidence type="ECO:0000256" key="4">
    <source>
        <dbReference type="ARBA" id="ARBA00011738"/>
    </source>
</evidence>
<dbReference type="RefSeq" id="WP_091759276.1">
    <property type="nucleotide sequence ID" value="NZ_FOHB01000005.1"/>
</dbReference>
<dbReference type="OrthoDB" id="174578at2"/>
<dbReference type="EMBL" id="FOHB01000005">
    <property type="protein sequence ID" value="SES32137.1"/>
    <property type="molecule type" value="Genomic_DNA"/>
</dbReference>
<evidence type="ECO:0000313" key="14">
    <source>
        <dbReference type="Proteomes" id="UP000199019"/>
    </source>
</evidence>
<evidence type="ECO:0000256" key="8">
    <source>
        <dbReference type="ARBA" id="ARBA00022977"/>
    </source>
</evidence>
<dbReference type="InterPro" id="IPR006311">
    <property type="entry name" value="TAT_signal"/>
</dbReference>
<name>A0A1H9WEL8_9MICO</name>
<comment type="catalytic activity">
    <reaction evidence="11">
        <text>N(6)-(pyridoxal phosphate)-L-lysyl-[4-amino-5-hydroxymethyl-2-methylpyrimidine phosphate synthase] + L-histidyl-[4-amino-5-hydroxymethyl-2-methylpyrimidine phosphate synthase] + 2 Fe(3+) + 4 H2O = L-lysyl-[4-amino-5-hydroxymethyl-2-methylpyrimidine phosphate synthase] + (2S)-2-amino-5-hydroxy-4-oxopentanoyl-[4-amino-5-hydroxymethyl-2-methylpyrimidine phosphate synthase] + 4-amino-2-methyl-5-(phosphooxymethyl)pyrimidine + 3-oxopropanoate + 2 Fe(2+) + 2 H(+)</text>
        <dbReference type="Rhea" id="RHEA:65756"/>
        <dbReference type="Rhea" id="RHEA-COMP:16892"/>
        <dbReference type="Rhea" id="RHEA-COMP:16893"/>
        <dbReference type="Rhea" id="RHEA-COMP:16894"/>
        <dbReference type="Rhea" id="RHEA-COMP:16895"/>
        <dbReference type="ChEBI" id="CHEBI:15377"/>
        <dbReference type="ChEBI" id="CHEBI:15378"/>
        <dbReference type="ChEBI" id="CHEBI:29033"/>
        <dbReference type="ChEBI" id="CHEBI:29034"/>
        <dbReference type="ChEBI" id="CHEBI:29969"/>
        <dbReference type="ChEBI" id="CHEBI:29979"/>
        <dbReference type="ChEBI" id="CHEBI:33190"/>
        <dbReference type="ChEBI" id="CHEBI:58354"/>
        <dbReference type="ChEBI" id="CHEBI:143915"/>
        <dbReference type="ChEBI" id="CHEBI:157692"/>
    </reaction>
    <physiologicalReaction direction="left-to-right" evidence="11">
        <dbReference type="Rhea" id="RHEA:65757"/>
    </physiologicalReaction>
</comment>
<keyword evidence="14" id="KW-1185">Reference proteome</keyword>
<dbReference type="PANTHER" id="PTHR31528">
    <property type="entry name" value="4-AMINO-5-HYDROXYMETHYL-2-METHYLPYRIMIDINE PHOSPHATE SYNTHASE THI11-RELATED"/>
    <property type="match status" value="1"/>
</dbReference>
<dbReference type="InterPro" id="IPR027939">
    <property type="entry name" value="NMT1/THI5"/>
</dbReference>
<reference evidence="14" key="1">
    <citation type="submission" date="2016-10" db="EMBL/GenBank/DDBJ databases">
        <authorList>
            <person name="Varghese N."/>
            <person name="Submissions S."/>
        </authorList>
    </citation>
    <scope>NUCLEOTIDE SEQUENCE [LARGE SCALE GENOMIC DNA]</scope>
    <source>
        <strain evidence="14">CGMCC 1.6963</strain>
    </source>
</reference>
<evidence type="ECO:0000256" key="5">
    <source>
        <dbReference type="ARBA" id="ARBA00022679"/>
    </source>
</evidence>
<evidence type="ECO:0000256" key="7">
    <source>
        <dbReference type="ARBA" id="ARBA00022898"/>
    </source>
</evidence>
<dbReference type="AlphaFoldDB" id="A0A1H9WEL8"/>
<dbReference type="PROSITE" id="PS51318">
    <property type="entry name" value="TAT"/>
    <property type="match status" value="1"/>
</dbReference>
<keyword evidence="5" id="KW-0808">Transferase</keyword>
<feature type="domain" description="SsuA/THI5-like" evidence="12">
    <location>
        <begin position="67"/>
        <end position="269"/>
    </location>
</feature>
<comment type="function">
    <text evidence="1">Responsible for the formation of the pyrimidine heterocycle in the thiamine biosynthesis pathway. Catalyzes the formation of hydroxymethylpyrimidine phosphate (HMP-P) from histidine and pyridoxal phosphate (PLP). The protein uses PLP and the active site histidine to form HMP-P, generating an inactive enzyme. The enzyme can only undergo a single turnover, which suggests it is a suicide enzyme.</text>
</comment>
<evidence type="ECO:0000313" key="13">
    <source>
        <dbReference type="EMBL" id="SES32137.1"/>
    </source>
</evidence>
<comment type="similarity">
    <text evidence="3">Belongs to the NMT1/THI5 family.</text>
</comment>
<evidence type="ECO:0000256" key="11">
    <source>
        <dbReference type="ARBA" id="ARBA00048179"/>
    </source>
</evidence>
<keyword evidence="8" id="KW-0784">Thiamine biosynthesis</keyword>
<comment type="subunit">
    <text evidence="4">Homodimer.</text>
</comment>
<dbReference type="GO" id="GO:0009228">
    <property type="term" value="P:thiamine biosynthetic process"/>
    <property type="evidence" value="ECO:0007669"/>
    <property type="project" value="UniProtKB-KW"/>
</dbReference>
<dbReference type="PANTHER" id="PTHR31528:SF1">
    <property type="entry name" value="4-AMINO-5-HYDROXYMETHYL-2-METHYLPYRIMIDINE PHOSPHATE SYNTHASE THI11-RELATED"/>
    <property type="match status" value="1"/>
</dbReference>
<evidence type="ECO:0000256" key="3">
    <source>
        <dbReference type="ARBA" id="ARBA00009406"/>
    </source>
</evidence>
<dbReference type="InterPro" id="IPR015168">
    <property type="entry name" value="SsuA/THI5"/>
</dbReference>
<keyword evidence="7" id="KW-0663">Pyridoxal phosphate</keyword>
<gene>
    <name evidence="13" type="ORF">SAMN05216199_2839</name>
</gene>
<evidence type="ECO:0000259" key="12">
    <source>
        <dbReference type="Pfam" id="PF09084"/>
    </source>
</evidence>
<accession>A0A1H9WEL8</accession>
<evidence type="ECO:0000256" key="2">
    <source>
        <dbReference type="ARBA" id="ARBA00004948"/>
    </source>
</evidence>
<dbReference type="Pfam" id="PF09084">
    <property type="entry name" value="NMT1"/>
    <property type="match status" value="1"/>
</dbReference>
<evidence type="ECO:0000256" key="1">
    <source>
        <dbReference type="ARBA" id="ARBA00003469"/>
    </source>
</evidence>
<keyword evidence="6" id="KW-0479">Metal-binding</keyword>
<comment type="pathway">
    <text evidence="2">Cofactor biosynthesis; thiamine diphosphate biosynthesis.</text>
</comment>
<keyword evidence="9" id="KW-0408">Iron</keyword>
<sequence>MNNQPLSRRGFLGRSGLVVGTIAGSALLASCNAAAKQANEGKSAGSGSRNVSLQLGWLISEGQLGEAVALAKGYYADNGIKLSIQPGGPSIDGVSLVAGGRSQLGEVSSSPSLMLARSQGVPVKTFAVGVQEHPYAYVSLPNKPVHEPKDLIGKKVGTQATGQILLSALLAKNNIDPGDVEVVVIGADVTPLTTGQVDVWTGWLSNVTAMRPLKDKYVSMRLWDAGIHLYGYPYYTTDSVMSEQRDLVEKWVSATAKGWSFARENLQEAAEMVVKLQPTLKAEDIAAQGEVLLKYAYNDATKTDGWGTMNRDVWQSQLDTWTELKQFKGTPPKLEDFVTFDVLDATKEARKA</sequence>
<dbReference type="SUPFAM" id="SSF53850">
    <property type="entry name" value="Periplasmic binding protein-like II"/>
    <property type="match status" value="1"/>
</dbReference>
<evidence type="ECO:0000256" key="9">
    <source>
        <dbReference type="ARBA" id="ARBA00023004"/>
    </source>
</evidence>
<evidence type="ECO:0000256" key="6">
    <source>
        <dbReference type="ARBA" id="ARBA00022723"/>
    </source>
</evidence>
<dbReference type="STRING" id="587636.SAMN05216199_2839"/>
<dbReference type="GO" id="GO:0046872">
    <property type="term" value="F:metal ion binding"/>
    <property type="evidence" value="ECO:0007669"/>
    <property type="project" value="UniProtKB-KW"/>
</dbReference>
<protein>
    <recommendedName>
        <fullName evidence="10">Thiamine pyrimidine synthase</fullName>
    </recommendedName>
</protein>
<organism evidence="13 14">
    <name type="scientific">Pedococcus cremeus</name>
    <dbReference type="NCBI Taxonomy" id="587636"/>
    <lineage>
        <taxon>Bacteria</taxon>
        <taxon>Bacillati</taxon>
        <taxon>Actinomycetota</taxon>
        <taxon>Actinomycetes</taxon>
        <taxon>Micrococcales</taxon>
        <taxon>Intrasporangiaceae</taxon>
        <taxon>Pedococcus</taxon>
    </lineage>
</organism>